<evidence type="ECO:0000313" key="2">
    <source>
        <dbReference type="Proteomes" id="UP000834106"/>
    </source>
</evidence>
<organism evidence="1 2">
    <name type="scientific">Fraxinus pennsylvanica</name>
    <dbReference type="NCBI Taxonomy" id="56036"/>
    <lineage>
        <taxon>Eukaryota</taxon>
        <taxon>Viridiplantae</taxon>
        <taxon>Streptophyta</taxon>
        <taxon>Embryophyta</taxon>
        <taxon>Tracheophyta</taxon>
        <taxon>Spermatophyta</taxon>
        <taxon>Magnoliopsida</taxon>
        <taxon>eudicotyledons</taxon>
        <taxon>Gunneridae</taxon>
        <taxon>Pentapetalae</taxon>
        <taxon>asterids</taxon>
        <taxon>lamiids</taxon>
        <taxon>Lamiales</taxon>
        <taxon>Oleaceae</taxon>
        <taxon>Oleeae</taxon>
        <taxon>Fraxinus</taxon>
    </lineage>
</organism>
<protein>
    <submittedName>
        <fullName evidence="1">Uncharacterized protein</fullName>
    </submittedName>
</protein>
<accession>A0AAD2A5C3</accession>
<reference evidence="1" key="1">
    <citation type="submission" date="2023-05" db="EMBL/GenBank/DDBJ databases">
        <authorList>
            <person name="Huff M."/>
        </authorList>
    </citation>
    <scope>NUCLEOTIDE SEQUENCE</scope>
</reference>
<gene>
    <name evidence="1" type="ORF">FPE_LOCUS28694</name>
</gene>
<dbReference type="Proteomes" id="UP000834106">
    <property type="component" value="Chromosome 18"/>
</dbReference>
<keyword evidence="2" id="KW-1185">Reference proteome</keyword>
<evidence type="ECO:0000313" key="1">
    <source>
        <dbReference type="EMBL" id="CAI9781264.1"/>
    </source>
</evidence>
<name>A0AAD2A5C3_9LAMI</name>
<dbReference type="AlphaFoldDB" id="A0AAD2A5C3"/>
<proteinExistence type="predicted"/>
<dbReference type="EMBL" id="OU503053">
    <property type="protein sequence ID" value="CAI9781264.1"/>
    <property type="molecule type" value="Genomic_DNA"/>
</dbReference>
<sequence length="154" mass="16768">MGILESNSIQSRRWVVRMRRPHFRCGKAERSSKKRSTVVRGGGQRLSTVFGEEVHGEDVVKVLHNSGGDVAMGPCGERVKYCACKGGWEEQDGVAVHDGVAGIEGCGCGGFAQQCEGGGPRLSKVFEDEVHSCLRSSERRSIVGNWKKVPDHDL</sequence>